<evidence type="ECO:0000313" key="9">
    <source>
        <dbReference type="EMBL" id="KAI5081089.1"/>
    </source>
</evidence>
<keyword evidence="6" id="KW-0539">Nucleus</keyword>
<feature type="compositionally biased region" description="Basic and acidic residues" evidence="7">
    <location>
        <begin position="18"/>
        <end position="27"/>
    </location>
</feature>
<dbReference type="OrthoDB" id="1642657at2759"/>
<name>A0A9D4V794_ADICA</name>
<dbReference type="SMART" id="SM00338">
    <property type="entry name" value="BRLZ"/>
    <property type="match status" value="1"/>
</dbReference>
<evidence type="ECO:0000256" key="3">
    <source>
        <dbReference type="ARBA" id="ARBA00023015"/>
    </source>
</evidence>
<dbReference type="GO" id="GO:0005634">
    <property type="term" value="C:nucleus"/>
    <property type="evidence" value="ECO:0007669"/>
    <property type="project" value="UniProtKB-SubCell"/>
</dbReference>
<keyword evidence="3" id="KW-0805">Transcription regulation</keyword>
<dbReference type="InterPro" id="IPR045314">
    <property type="entry name" value="bZIP_plant_GBF1"/>
</dbReference>
<comment type="caution">
    <text evidence="9">The sequence shown here is derived from an EMBL/GenBank/DDBJ whole genome shotgun (WGS) entry which is preliminary data.</text>
</comment>
<dbReference type="PROSITE" id="PS50217">
    <property type="entry name" value="BZIP"/>
    <property type="match status" value="1"/>
</dbReference>
<gene>
    <name evidence="9" type="ORF">GOP47_0004272</name>
</gene>
<protein>
    <recommendedName>
        <fullName evidence="8">BZIP domain-containing protein</fullName>
    </recommendedName>
</protein>
<dbReference type="AlphaFoldDB" id="A0A9D4V794"/>
<dbReference type="Proteomes" id="UP000886520">
    <property type="component" value="Chromosome 4"/>
</dbReference>
<evidence type="ECO:0000256" key="5">
    <source>
        <dbReference type="ARBA" id="ARBA00023163"/>
    </source>
</evidence>
<feature type="domain" description="BZIP" evidence="8">
    <location>
        <begin position="113"/>
        <end position="176"/>
    </location>
</feature>
<evidence type="ECO:0000256" key="2">
    <source>
        <dbReference type="ARBA" id="ARBA00007163"/>
    </source>
</evidence>
<sequence>MPADCDQSSSGESGSDGSWERSHETRTTAELFGSNEANGVFVHGPIATGHMVMEKPLMLTHGMDVGMEYWSNPAVSTGHEALKPQYVLAPAGTMPFNGEAKGSGKMWLQDDKQQRREKRKQANRESARRSRMRKQFEYEELAEKVAALTAENDSLRSEVNRLGDLYRKLSSEKDALLERVHKGQS</sequence>
<dbReference type="PROSITE" id="PS00036">
    <property type="entry name" value="BZIP_BASIC"/>
    <property type="match status" value="1"/>
</dbReference>
<feature type="compositionally biased region" description="Basic and acidic residues" evidence="7">
    <location>
        <begin position="108"/>
        <end position="133"/>
    </location>
</feature>
<accession>A0A9D4V794</accession>
<feature type="region of interest" description="Disordered" evidence="7">
    <location>
        <begin position="1"/>
        <end position="31"/>
    </location>
</feature>
<dbReference type="Gene3D" id="1.20.5.170">
    <property type="match status" value="1"/>
</dbReference>
<comment type="subcellular location">
    <subcellularLocation>
        <location evidence="1">Nucleus</location>
    </subcellularLocation>
</comment>
<organism evidence="9 10">
    <name type="scientific">Adiantum capillus-veneris</name>
    <name type="common">Maidenhair fern</name>
    <dbReference type="NCBI Taxonomy" id="13818"/>
    <lineage>
        <taxon>Eukaryota</taxon>
        <taxon>Viridiplantae</taxon>
        <taxon>Streptophyta</taxon>
        <taxon>Embryophyta</taxon>
        <taxon>Tracheophyta</taxon>
        <taxon>Polypodiopsida</taxon>
        <taxon>Polypodiidae</taxon>
        <taxon>Polypodiales</taxon>
        <taxon>Pteridineae</taxon>
        <taxon>Pteridaceae</taxon>
        <taxon>Vittarioideae</taxon>
        <taxon>Adiantum</taxon>
    </lineage>
</organism>
<dbReference type="EMBL" id="JABFUD020000004">
    <property type="protein sequence ID" value="KAI5081089.1"/>
    <property type="molecule type" value="Genomic_DNA"/>
</dbReference>
<dbReference type="Pfam" id="PF00170">
    <property type="entry name" value="bZIP_1"/>
    <property type="match status" value="1"/>
</dbReference>
<evidence type="ECO:0000313" key="10">
    <source>
        <dbReference type="Proteomes" id="UP000886520"/>
    </source>
</evidence>
<evidence type="ECO:0000256" key="4">
    <source>
        <dbReference type="ARBA" id="ARBA00023125"/>
    </source>
</evidence>
<dbReference type="PANTHER" id="PTHR45967">
    <property type="entry name" value="G-BOX-BINDING FACTOR 3-RELATED"/>
    <property type="match status" value="1"/>
</dbReference>
<reference evidence="9" key="1">
    <citation type="submission" date="2021-01" db="EMBL/GenBank/DDBJ databases">
        <title>Adiantum capillus-veneris genome.</title>
        <authorList>
            <person name="Fang Y."/>
            <person name="Liao Q."/>
        </authorList>
    </citation>
    <scope>NUCLEOTIDE SEQUENCE</scope>
    <source>
        <strain evidence="9">H3</strain>
        <tissue evidence="9">Leaf</tissue>
    </source>
</reference>
<dbReference type="PANTHER" id="PTHR45967:SF1">
    <property type="entry name" value="G-BOX-BINDING FACTOR 3"/>
    <property type="match status" value="1"/>
</dbReference>
<dbReference type="CDD" id="cd14702">
    <property type="entry name" value="bZIP_plant_GBF1"/>
    <property type="match status" value="1"/>
</dbReference>
<proteinExistence type="inferred from homology"/>
<dbReference type="InterPro" id="IPR004827">
    <property type="entry name" value="bZIP"/>
</dbReference>
<comment type="similarity">
    <text evidence="2">Belongs to the bZIP family.</text>
</comment>
<dbReference type="InterPro" id="IPR044827">
    <property type="entry name" value="GBF-like"/>
</dbReference>
<feature type="compositionally biased region" description="Low complexity" evidence="7">
    <location>
        <begin position="8"/>
        <end position="17"/>
    </location>
</feature>
<evidence type="ECO:0000259" key="8">
    <source>
        <dbReference type="PROSITE" id="PS50217"/>
    </source>
</evidence>
<keyword evidence="5" id="KW-0804">Transcription</keyword>
<dbReference type="GO" id="GO:0003700">
    <property type="term" value="F:DNA-binding transcription factor activity"/>
    <property type="evidence" value="ECO:0007669"/>
    <property type="project" value="InterPro"/>
</dbReference>
<dbReference type="InterPro" id="IPR046347">
    <property type="entry name" value="bZIP_sf"/>
</dbReference>
<dbReference type="SUPFAM" id="SSF57959">
    <property type="entry name" value="Leucine zipper domain"/>
    <property type="match status" value="1"/>
</dbReference>
<feature type="region of interest" description="Disordered" evidence="7">
    <location>
        <begin position="98"/>
        <end position="133"/>
    </location>
</feature>
<dbReference type="FunFam" id="1.20.5.170:FF:000020">
    <property type="entry name" value="BZIP transcription factor"/>
    <property type="match status" value="1"/>
</dbReference>
<dbReference type="GO" id="GO:0043565">
    <property type="term" value="F:sequence-specific DNA binding"/>
    <property type="evidence" value="ECO:0007669"/>
    <property type="project" value="InterPro"/>
</dbReference>
<keyword evidence="10" id="KW-1185">Reference proteome</keyword>
<keyword evidence="4" id="KW-0238">DNA-binding</keyword>
<evidence type="ECO:0000256" key="1">
    <source>
        <dbReference type="ARBA" id="ARBA00004123"/>
    </source>
</evidence>
<evidence type="ECO:0000256" key="7">
    <source>
        <dbReference type="SAM" id="MobiDB-lite"/>
    </source>
</evidence>
<evidence type="ECO:0000256" key="6">
    <source>
        <dbReference type="ARBA" id="ARBA00023242"/>
    </source>
</evidence>